<evidence type="ECO:0008006" key="5">
    <source>
        <dbReference type="Google" id="ProtNLM"/>
    </source>
</evidence>
<organism evidence="3 4">
    <name type="scientific">Alloiococcus otitis ATCC 51267</name>
    <dbReference type="NCBI Taxonomy" id="883081"/>
    <lineage>
        <taxon>Bacteria</taxon>
        <taxon>Bacillati</taxon>
        <taxon>Bacillota</taxon>
        <taxon>Bacilli</taxon>
        <taxon>Lactobacillales</taxon>
        <taxon>Carnobacteriaceae</taxon>
        <taxon>Alloiococcus</taxon>
    </lineage>
</organism>
<keyword evidence="4" id="KW-1185">Reference proteome</keyword>
<keyword evidence="2" id="KW-0812">Transmembrane</keyword>
<feature type="transmembrane region" description="Helical" evidence="2">
    <location>
        <begin position="113"/>
        <end position="131"/>
    </location>
</feature>
<dbReference type="eggNOG" id="COG1426">
    <property type="taxonomic scope" value="Bacteria"/>
</dbReference>
<dbReference type="RefSeq" id="WP_003776047.1">
    <property type="nucleotide sequence ID" value="NZ_JH992957.1"/>
</dbReference>
<evidence type="ECO:0000256" key="1">
    <source>
        <dbReference type="SAM" id="MobiDB-lite"/>
    </source>
</evidence>
<gene>
    <name evidence="3" type="ORF">HMPREF9698_00005</name>
</gene>
<proteinExistence type="predicted"/>
<comment type="caution">
    <text evidence="3">The sequence shown here is derived from an EMBL/GenBank/DDBJ whole genome shotgun (WGS) entry which is preliminary data.</text>
</comment>
<dbReference type="HOGENOM" id="CLU_1346588_0_0_9"/>
<evidence type="ECO:0000313" key="4">
    <source>
        <dbReference type="Proteomes" id="UP000009875"/>
    </source>
</evidence>
<dbReference type="SUPFAM" id="SSF47413">
    <property type="entry name" value="lambda repressor-like DNA-binding domains"/>
    <property type="match status" value="1"/>
</dbReference>
<protein>
    <recommendedName>
        <fullName evidence="5">HTH cro/C1-type domain-containing protein</fullName>
    </recommendedName>
</protein>
<keyword evidence="2" id="KW-0472">Membrane</keyword>
<accession>K9EZ08</accession>
<feature type="compositionally biased region" description="Polar residues" evidence="1">
    <location>
        <begin position="140"/>
        <end position="149"/>
    </location>
</feature>
<dbReference type="Gene3D" id="1.10.260.40">
    <property type="entry name" value="lambda repressor-like DNA-binding domains"/>
    <property type="match status" value="1"/>
</dbReference>
<feature type="region of interest" description="Disordered" evidence="1">
    <location>
        <begin position="140"/>
        <end position="203"/>
    </location>
</feature>
<feature type="compositionally biased region" description="Acidic residues" evidence="1">
    <location>
        <begin position="157"/>
        <end position="197"/>
    </location>
</feature>
<evidence type="ECO:0000313" key="3">
    <source>
        <dbReference type="EMBL" id="EKU94415.1"/>
    </source>
</evidence>
<dbReference type="InterPro" id="IPR010982">
    <property type="entry name" value="Lambda_DNA-bd_dom_sf"/>
</dbReference>
<dbReference type="OrthoDB" id="9797543at2"/>
<dbReference type="AlphaFoldDB" id="K9EZ08"/>
<dbReference type="PANTHER" id="PTHR34475">
    <property type="match status" value="1"/>
</dbReference>
<dbReference type="STRING" id="883081.HMPREF9698_00005"/>
<dbReference type="PANTHER" id="PTHR34475:SF1">
    <property type="entry name" value="CYTOSKELETON PROTEIN RODZ"/>
    <property type="match status" value="1"/>
</dbReference>
<dbReference type="GO" id="GO:0003677">
    <property type="term" value="F:DNA binding"/>
    <property type="evidence" value="ECO:0007669"/>
    <property type="project" value="InterPro"/>
</dbReference>
<keyword evidence="2" id="KW-1133">Transmembrane helix</keyword>
<evidence type="ECO:0000256" key="2">
    <source>
        <dbReference type="SAM" id="Phobius"/>
    </source>
</evidence>
<dbReference type="Pfam" id="PF13413">
    <property type="entry name" value="HTH_25"/>
    <property type="match status" value="1"/>
</dbReference>
<reference evidence="3 4" key="1">
    <citation type="submission" date="2012-09" db="EMBL/GenBank/DDBJ databases">
        <title>The Genome Sequence of Alloiococcus otitis ATCC 51267.</title>
        <authorList>
            <consortium name="The Broad Institute Genome Sequencing Platform"/>
            <person name="Earl A."/>
            <person name="Ward D."/>
            <person name="Feldgarden M."/>
            <person name="Gevers D."/>
            <person name="Huys G."/>
            <person name="Walker B."/>
            <person name="Young S.K."/>
            <person name="Zeng Q."/>
            <person name="Gargeya S."/>
            <person name="Fitzgerald M."/>
            <person name="Haas B."/>
            <person name="Abouelleil A."/>
            <person name="Alvarado L."/>
            <person name="Arachchi H.M."/>
            <person name="Berlin A.M."/>
            <person name="Chapman S.B."/>
            <person name="Goldberg J."/>
            <person name="Griggs A."/>
            <person name="Gujja S."/>
            <person name="Hansen M."/>
            <person name="Howarth C."/>
            <person name="Imamovic A."/>
            <person name="Larimer J."/>
            <person name="McCowen C."/>
            <person name="Montmayeur A."/>
            <person name="Murphy C."/>
            <person name="Neiman D."/>
            <person name="Pearson M."/>
            <person name="Priest M."/>
            <person name="Roberts A."/>
            <person name="Saif S."/>
            <person name="Shea T."/>
            <person name="Sisk P."/>
            <person name="Sykes S."/>
            <person name="Wortman J."/>
            <person name="Nusbaum C."/>
            <person name="Birren B."/>
        </authorList>
    </citation>
    <scope>NUCLEOTIDE SEQUENCE [LARGE SCALE GENOMIC DNA]</scope>
    <source>
        <strain evidence="3 4">ATCC 51267</strain>
    </source>
</reference>
<name>K9EZ08_9LACT</name>
<dbReference type="Proteomes" id="UP000009875">
    <property type="component" value="Unassembled WGS sequence"/>
</dbReference>
<dbReference type="InterPro" id="IPR050400">
    <property type="entry name" value="Bact_Cytoskel_RodZ"/>
</dbReference>
<sequence>MYSIGDRLKDARMSKGYTIEDIQEKTKIKARYIKAIEEDNLDILPGESYGKTFVKLYAEELGFDGDQTAQDFEEANHRYFAQQTKKKRGKSGKKPFYQESNGSLDTIVSSMPMIIVVILVIAIIVGVYVAASSVTSEPDQAFIQSSGDQPAQIMPEDSGDQNEDLDPEAEAEDPEPADDQGQDELEADQQDQDDPEGIEAGNG</sequence>
<dbReference type="EMBL" id="AGXA01000001">
    <property type="protein sequence ID" value="EKU94415.1"/>
    <property type="molecule type" value="Genomic_DNA"/>
</dbReference>